<dbReference type="KEGG" id="ndi:NDAI_0B04410"/>
<name>G0W6R4_NAUDC</name>
<dbReference type="OrthoDB" id="10053431at2759"/>
<dbReference type="GO" id="GO:0006044">
    <property type="term" value="P:N-acetylglucosamine metabolic process"/>
    <property type="evidence" value="ECO:0007669"/>
    <property type="project" value="TreeGrafter"/>
</dbReference>
<dbReference type="Pfam" id="PF12239">
    <property type="entry name" value="DUF3605"/>
    <property type="match status" value="1"/>
</dbReference>
<protein>
    <submittedName>
        <fullName evidence="1">Uncharacterized protein</fullName>
    </submittedName>
</protein>
<dbReference type="GeneID" id="11496188"/>
<dbReference type="RefSeq" id="XP_003668718.1">
    <property type="nucleotide sequence ID" value="XM_003668670.1"/>
</dbReference>
<dbReference type="AlphaFoldDB" id="G0W6R4"/>
<dbReference type="EMBL" id="HE580268">
    <property type="protein sequence ID" value="CCD23475.1"/>
    <property type="molecule type" value="Genomic_DNA"/>
</dbReference>
<evidence type="ECO:0000313" key="2">
    <source>
        <dbReference type="Proteomes" id="UP000000689"/>
    </source>
</evidence>
<organism evidence="1 2">
    <name type="scientific">Naumovozyma dairenensis (strain ATCC 10597 / BCRC 20456 / CBS 421 / NBRC 0211 / NRRL Y-12639)</name>
    <name type="common">Saccharomyces dairenensis</name>
    <dbReference type="NCBI Taxonomy" id="1071378"/>
    <lineage>
        <taxon>Eukaryota</taxon>
        <taxon>Fungi</taxon>
        <taxon>Dikarya</taxon>
        <taxon>Ascomycota</taxon>
        <taxon>Saccharomycotina</taxon>
        <taxon>Saccharomycetes</taxon>
        <taxon>Saccharomycetales</taxon>
        <taxon>Saccharomycetaceae</taxon>
        <taxon>Naumovozyma</taxon>
    </lineage>
</organism>
<dbReference type="PANTHER" id="PTHR35020">
    <property type="entry name" value="N-ACETYLGLUCOSAMINE-INDUCED PROTEIN 1"/>
    <property type="match status" value="1"/>
</dbReference>
<accession>G0W6R4</accession>
<evidence type="ECO:0000313" key="1">
    <source>
        <dbReference type="EMBL" id="CCD23475.1"/>
    </source>
</evidence>
<sequence length="208" mass="24940">MTTDKSITHPITWKQVNDYVSKNELYNLRRSPEQTLKYHKHRDSLKGINVTEFILQKLHWNLDELENLNSIKFKTDDEKTKACFSNSSLYQVTLNDFPYFFEPNVVHLLVWSKIRIPMYKNDETEKHEEVDHIPEVNGTMKNNVETFLEGILTDKYHISKDNYCWFMNYTKLQSIRSISHLHVLIRLEDIKDEHDKNVFVENLMNNFK</sequence>
<dbReference type="PANTHER" id="PTHR35020:SF2">
    <property type="entry name" value="N-ACETYLGLUCOSAMINE-INDUCED PROTEIN 1"/>
    <property type="match status" value="1"/>
</dbReference>
<dbReference type="Proteomes" id="UP000000689">
    <property type="component" value="Chromosome 2"/>
</dbReference>
<dbReference type="OMA" id="YHDWEDL"/>
<gene>
    <name evidence="1" type="primary">NDAI0B04410</name>
    <name evidence="1" type="ordered locus">NDAI_0B04410</name>
</gene>
<dbReference type="InterPro" id="IPR022036">
    <property type="entry name" value="DUF3605"/>
</dbReference>
<proteinExistence type="predicted"/>
<reference evidence="1 2" key="1">
    <citation type="journal article" date="2011" name="Proc. Natl. Acad. Sci. U.S.A.">
        <title>Evolutionary erosion of yeast sex chromosomes by mating-type switching accidents.</title>
        <authorList>
            <person name="Gordon J.L."/>
            <person name="Armisen D."/>
            <person name="Proux-Wera E."/>
            <person name="Oheigeartaigh S.S."/>
            <person name="Byrne K.P."/>
            <person name="Wolfe K.H."/>
        </authorList>
    </citation>
    <scope>NUCLEOTIDE SEQUENCE [LARGE SCALE GENOMIC DNA]</scope>
    <source>
        <strain evidence="2">ATCC 10597 / BCRC 20456 / CBS 421 / NBRC 0211 / NRRL Y-12639</strain>
    </source>
</reference>
<keyword evidence="2" id="KW-1185">Reference proteome</keyword>
<dbReference type="eggNOG" id="ENOG502S263">
    <property type="taxonomic scope" value="Eukaryota"/>
</dbReference>
<dbReference type="GO" id="GO:0005737">
    <property type="term" value="C:cytoplasm"/>
    <property type="evidence" value="ECO:0007669"/>
    <property type="project" value="TreeGrafter"/>
</dbReference>
<dbReference type="HOGENOM" id="CLU_075862_2_1_1"/>